<evidence type="ECO:0000256" key="1">
    <source>
        <dbReference type="ARBA" id="ARBA00023125"/>
    </source>
</evidence>
<evidence type="ECO:0000259" key="2">
    <source>
        <dbReference type="PROSITE" id="PS50943"/>
    </source>
</evidence>
<dbReference type="PANTHER" id="PTHR10245:SF15">
    <property type="entry name" value="ENDOTHELIAL DIFFERENTIATION-RELATED FACTOR 1"/>
    <property type="match status" value="1"/>
</dbReference>
<dbReference type="PANTHER" id="PTHR10245">
    <property type="entry name" value="ENDOTHELIAL DIFFERENTIATION-RELATED FACTOR 1 MULTIPROTEIN BRIDGING FACTOR 1"/>
    <property type="match status" value="1"/>
</dbReference>
<dbReference type="Proteomes" id="UP000716004">
    <property type="component" value="Unassembled WGS sequence"/>
</dbReference>
<dbReference type="CDD" id="cd00093">
    <property type="entry name" value="HTH_XRE"/>
    <property type="match status" value="1"/>
</dbReference>
<comment type="caution">
    <text evidence="4">The sequence shown here is derived from an EMBL/GenBank/DDBJ whole genome shotgun (WGS) entry which is preliminary data.</text>
</comment>
<evidence type="ECO:0000313" key="5">
    <source>
        <dbReference type="Proteomes" id="UP000750197"/>
    </source>
</evidence>
<feature type="domain" description="HTH cro/C1-type" evidence="2">
    <location>
        <begin position="89"/>
        <end position="143"/>
    </location>
</feature>
<dbReference type="Pfam" id="PF01381">
    <property type="entry name" value="HTH_3"/>
    <property type="match status" value="1"/>
</dbReference>
<dbReference type="Gene3D" id="1.10.260.40">
    <property type="entry name" value="lambda repressor-like DNA-binding domains"/>
    <property type="match status" value="1"/>
</dbReference>
<keyword evidence="1" id="KW-0238">DNA-binding</keyword>
<dbReference type="Proteomes" id="UP000750197">
    <property type="component" value="Unassembled WGS sequence"/>
</dbReference>
<dbReference type="PROSITE" id="PS50943">
    <property type="entry name" value="HTH_CROC1"/>
    <property type="match status" value="1"/>
</dbReference>
<evidence type="ECO:0000313" key="4">
    <source>
        <dbReference type="EMBL" id="MBX8644118.1"/>
    </source>
</evidence>
<dbReference type="InterPro" id="IPR004451">
    <property type="entry name" value="MJ0586"/>
</dbReference>
<dbReference type="GO" id="GO:0003677">
    <property type="term" value="F:DNA binding"/>
    <property type="evidence" value="ECO:0007669"/>
    <property type="project" value="UniProtKB-KW"/>
</dbReference>
<reference evidence="4" key="1">
    <citation type="submission" date="2021-05" db="EMBL/GenBank/DDBJ databases">
        <title>Genomic insights into ecological role and evolution of a novel Thermoplasmata order Candidatus Sysuiplasmatales.</title>
        <authorList>
            <person name="Yuan Y."/>
        </authorList>
    </citation>
    <scope>NUCLEOTIDE SEQUENCE</scope>
    <source>
        <strain evidence="4">TUT19-bin139</strain>
        <strain evidence="3">YP2-bin.285</strain>
    </source>
</reference>
<protein>
    <submittedName>
        <fullName evidence="4">TIGR00270 family protein</fullName>
    </submittedName>
</protein>
<sequence length="166" mass="18769">MAVCEMCGRESVKLVRVRIENAVLMVGPECVRFGKPFESPSAGSRVNSLRGNRQPVSRAAKVAPVVAKRERADELDEMRELASDYPKRILTARNAMGLKQEELASRLNEKKSVIKDLEAGKLVPPDSLVRKIEKLLKIKLTEETKYEYKMPQAKKRELTLGDFLEK</sequence>
<name>A0A8J7YNR0_9ARCH</name>
<organism evidence="4 5">
    <name type="scientific">Candidatus Sysuiplasma superficiale</name>
    <dbReference type="NCBI Taxonomy" id="2823368"/>
    <lineage>
        <taxon>Archaea</taxon>
        <taxon>Methanobacteriati</taxon>
        <taxon>Thermoplasmatota</taxon>
        <taxon>Thermoplasmata</taxon>
        <taxon>Candidatus Sysuiplasmatales</taxon>
        <taxon>Candidatus Sysuiplasmataceae</taxon>
        <taxon>Candidatus Sysuiplasma</taxon>
    </lineage>
</organism>
<evidence type="ECO:0000313" key="3">
    <source>
        <dbReference type="EMBL" id="MBX8632266.1"/>
    </source>
</evidence>
<dbReference type="InterPro" id="IPR001387">
    <property type="entry name" value="Cro/C1-type_HTH"/>
</dbReference>
<gene>
    <name evidence="3" type="ORF">J9259_07115</name>
    <name evidence="4" type="ORF">KIY12_05265</name>
</gene>
<dbReference type="SMART" id="SM00530">
    <property type="entry name" value="HTH_XRE"/>
    <property type="match status" value="1"/>
</dbReference>
<dbReference type="AlphaFoldDB" id="A0A8J7YNR0"/>
<proteinExistence type="predicted"/>
<dbReference type="EMBL" id="JAGVSJ010000019">
    <property type="protein sequence ID" value="MBX8632266.1"/>
    <property type="molecule type" value="Genomic_DNA"/>
</dbReference>
<accession>A0A8J7YNR0</accession>
<dbReference type="NCBIfam" id="TIGR00270">
    <property type="entry name" value="multiprotein bridging factor aMBF1"/>
    <property type="match status" value="1"/>
</dbReference>
<dbReference type="EMBL" id="JAHEAC010000039">
    <property type="protein sequence ID" value="MBX8644118.1"/>
    <property type="molecule type" value="Genomic_DNA"/>
</dbReference>
<dbReference type="SUPFAM" id="SSF47413">
    <property type="entry name" value="lambda repressor-like DNA-binding domains"/>
    <property type="match status" value="1"/>
</dbReference>
<dbReference type="InterPro" id="IPR010982">
    <property type="entry name" value="Lambda_DNA-bd_dom_sf"/>
</dbReference>